<dbReference type="RefSeq" id="WP_042458702.1">
    <property type="nucleotide sequence ID" value="NZ_BBPN01000054.1"/>
</dbReference>
<dbReference type="PIRSF" id="PIRSF017385">
    <property type="entry name" value="CtaF"/>
    <property type="match status" value="1"/>
</dbReference>
<feature type="transmembrane region" description="Helical" evidence="11">
    <location>
        <begin position="94"/>
        <end position="120"/>
    </location>
</feature>
<keyword evidence="5 11" id="KW-0812">Transmembrane</keyword>
<name>A0A1H7STF8_STRJI</name>
<dbReference type="STRING" id="235985.SAMN05414137_112208"/>
<evidence type="ECO:0000256" key="6">
    <source>
        <dbReference type="ARBA" id="ARBA00022967"/>
    </source>
</evidence>
<evidence type="ECO:0000313" key="13">
    <source>
        <dbReference type="Proteomes" id="UP000183015"/>
    </source>
</evidence>
<evidence type="ECO:0000256" key="10">
    <source>
        <dbReference type="PIRNR" id="PIRNR017385"/>
    </source>
</evidence>
<gene>
    <name evidence="12" type="ORF">SAMN05414137_112208</name>
</gene>
<dbReference type="AlphaFoldDB" id="A0A1H7STF8"/>
<comment type="catalytic activity">
    <reaction evidence="9 10">
        <text>4 Fe(II)-[cytochrome c] + O2 + 8 H(+)(in) = 4 Fe(III)-[cytochrome c] + 2 H2O + 4 H(+)(out)</text>
        <dbReference type="Rhea" id="RHEA:11436"/>
        <dbReference type="Rhea" id="RHEA-COMP:10350"/>
        <dbReference type="Rhea" id="RHEA-COMP:14399"/>
        <dbReference type="ChEBI" id="CHEBI:15377"/>
        <dbReference type="ChEBI" id="CHEBI:15378"/>
        <dbReference type="ChEBI" id="CHEBI:15379"/>
        <dbReference type="ChEBI" id="CHEBI:29033"/>
        <dbReference type="ChEBI" id="CHEBI:29034"/>
        <dbReference type="EC" id="7.1.1.9"/>
    </reaction>
</comment>
<evidence type="ECO:0000256" key="4">
    <source>
        <dbReference type="ARBA" id="ARBA00022475"/>
    </source>
</evidence>
<comment type="subunit">
    <text evidence="10">Associates with subunits I, II and III to form cytochrome c oxidase.</text>
</comment>
<feature type="transmembrane region" description="Helical" evidence="11">
    <location>
        <begin position="7"/>
        <end position="24"/>
    </location>
</feature>
<organism evidence="12 13">
    <name type="scientific">Streptacidiphilus jiangxiensis</name>
    <dbReference type="NCBI Taxonomy" id="235985"/>
    <lineage>
        <taxon>Bacteria</taxon>
        <taxon>Bacillati</taxon>
        <taxon>Actinomycetota</taxon>
        <taxon>Actinomycetes</taxon>
        <taxon>Kitasatosporales</taxon>
        <taxon>Streptomycetaceae</taxon>
        <taxon>Streptacidiphilus</taxon>
    </lineage>
</organism>
<evidence type="ECO:0000256" key="5">
    <source>
        <dbReference type="ARBA" id="ARBA00022692"/>
    </source>
</evidence>
<dbReference type="eggNOG" id="ENOG5032TTI">
    <property type="taxonomic scope" value="Bacteria"/>
</dbReference>
<dbReference type="Proteomes" id="UP000183015">
    <property type="component" value="Unassembled WGS sequence"/>
</dbReference>
<keyword evidence="7 11" id="KW-1133">Transmembrane helix</keyword>
<evidence type="ECO:0000256" key="1">
    <source>
        <dbReference type="ARBA" id="ARBA00002536"/>
    </source>
</evidence>
<comment type="subcellular location">
    <subcellularLocation>
        <location evidence="2">Cell membrane</location>
        <topology evidence="2">Multi-pass membrane protein</topology>
    </subcellularLocation>
</comment>
<sequence>MREQGKIFAGFAVFVLGMAIWYGIWSKDPTGTTCLFLAFALGSFIAFYLLFTAKRVDTGAGDNPQAEVSDDAGVQGFFSPHSWQPLALGLGGTLAFLGVIFGWWLMMFAMPVILMGLFGWTFEYYRGENQTQ</sequence>
<comment type="function">
    <text evidence="1 10">Part of cytochrome c oxidase, its function is unknown.</text>
</comment>
<evidence type="ECO:0000256" key="11">
    <source>
        <dbReference type="SAM" id="Phobius"/>
    </source>
</evidence>
<keyword evidence="8 10" id="KW-0472">Membrane</keyword>
<dbReference type="EMBL" id="FOAZ01000012">
    <property type="protein sequence ID" value="SEL75708.1"/>
    <property type="molecule type" value="Genomic_DNA"/>
</dbReference>
<dbReference type="InterPro" id="IPR021050">
    <property type="entry name" value="Cyt_c_oxidase_su4_actinobac"/>
</dbReference>
<evidence type="ECO:0000313" key="12">
    <source>
        <dbReference type="EMBL" id="SEL75708.1"/>
    </source>
</evidence>
<keyword evidence="6 10" id="KW-1278">Translocase</keyword>
<evidence type="ECO:0000256" key="7">
    <source>
        <dbReference type="ARBA" id="ARBA00022989"/>
    </source>
</evidence>
<accession>A0A1H7STF8</accession>
<proteinExistence type="inferred from homology"/>
<evidence type="ECO:0000256" key="3">
    <source>
        <dbReference type="ARBA" id="ARBA00006870"/>
    </source>
</evidence>
<dbReference type="EC" id="7.1.1.9" evidence="10"/>
<protein>
    <recommendedName>
        <fullName evidence="10">Cytochrome c oxidase polypeptide 4</fullName>
        <ecNumber evidence="10">7.1.1.9</ecNumber>
    </recommendedName>
    <alternativeName>
        <fullName evidence="10">Cytochrome aa3 subunit 4</fullName>
    </alternativeName>
    <alternativeName>
        <fullName evidence="10">Cytochrome c oxidase polypeptide IV</fullName>
    </alternativeName>
</protein>
<keyword evidence="13" id="KW-1185">Reference proteome</keyword>
<keyword evidence="4 10" id="KW-1003">Cell membrane</keyword>
<dbReference type="Pfam" id="PF12270">
    <property type="entry name" value="Cyt_c_ox_IV"/>
    <property type="match status" value="1"/>
</dbReference>
<dbReference type="OrthoDB" id="5244617at2"/>
<evidence type="ECO:0000256" key="2">
    <source>
        <dbReference type="ARBA" id="ARBA00004651"/>
    </source>
</evidence>
<feature type="transmembrane region" description="Helical" evidence="11">
    <location>
        <begin position="30"/>
        <end position="51"/>
    </location>
</feature>
<dbReference type="GO" id="GO:0004129">
    <property type="term" value="F:cytochrome-c oxidase activity"/>
    <property type="evidence" value="ECO:0007669"/>
    <property type="project" value="UniProtKB-EC"/>
</dbReference>
<reference evidence="13" key="1">
    <citation type="submission" date="2016-10" db="EMBL/GenBank/DDBJ databases">
        <authorList>
            <person name="Varghese N."/>
        </authorList>
    </citation>
    <scope>NUCLEOTIDE SEQUENCE [LARGE SCALE GENOMIC DNA]</scope>
    <source>
        <strain evidence="13">DSM 45096 / BCRC 16803 / CGMCC 4.1857 / CIP 109030 / JCM 12277 / KCTC 19219 / NBRC 100920 / 33214</strain>
    </source>
</reference>
<evidence type="ECO:0000256" key="8">
    <source>
        <dbReference type="ARBA" id="ARBA00023136"/>
    </source>
</evidence>
<dbReference type="GO" id="GO:0022900">
    <property type="term" value="P:electron transport chain"/>
    <property type="evidence" value="ECO:0007669"/>
    <property type="project" value="InterPro"/>
</dbReference>
<evidence type="ECO:0000256" key="9">
    <source>
        <dbReference type="ARBA" id="ARBA00047816"/>
    </source>
</evidence>
<comment type="similarity">
    <text evidence="3 10">Belongs to the cytochrome c oxidase bacterial subunit CtaF family.</text>
</comment>
<dbReference type="GO" id="GO:0005886">
    <property type="term" value="C:plasma membrane"/>
    <property type="evidence" value="ECO:0007669"/>
    <property type="project" value="UniProtKB-SubCell"/>
</dbReference>